<name>A0A2C9LMZ8_BIOGL</name>
<feature type="signal peptide" evidence="1">
    <location>
        <begin position="1"/>
        <end position="24"/>
    </location>
</feature>
<dbReference type="InterPro" id="IPR036761">
    <property type="entry name" value="TTHA0802/YceI-like_sf"/>
</dbReference>
<dbReference type="InterPro" id="IPR007372">
    <property type="entry name" value="Lipid/polyisoprenoid-bd_YceI"/>
</dbReference>
<organism evidence="3 4">
    <name type="scientific">Biomphalaria glabrata</name>
    <name type="common">Bloodfluke planorb</name>
    <name type="synonym">Freshwater snail</name>
    <dbReference type="NCBI Taxonomy" id="6526"/>
    <lineage>
        <taxon>Eukaryota</taxon>
        <taxon>Metazoa</taxon>
        <taxon>Spiralia</taxon>
        <taxon>Lophotrochozoa</taxon>
        <taxon>Mollusca</taxon>
        <taxon>Gastropoda</taxon>
        <taxon>Heterobranchia</taxon>
        <taxon>Euthyneura</taxon>
        <taxon>Panpulmonata</taxon>
        <taxon>Hygrophila</taxon>
        <taxon>Lymnaeoidea</taxon>
        <taxon>Planorbidae</taxon>
        <taxon>Biomphalaria</taxon>
    </lineage>
</organism>
<dbReference type="Pfam" id="PF04264">
    <property type="entry name" value="YceI"/>
    <property type="match status" value="1"/>
</dbReference>
<evidence type="ECO:0000313" key="4">
    <source>
        <dbReference type="Proteomes" id="UP000076420"/>
    </source>
</evidence>
<proteinExistence type="predicted"/>
<reference evidence="3" key="1">
    <citation type="submission" date="2020-05" db="UniProtKB">
        <authorList>
            <consortium name="EnsemblMetazoa"/>
        </authorList>
    </citation>
    <scope>IDENTIFICATION</scope>
    <source>
        <strain evidence="3">BB02</strain>
    </source>
</reference>
<dbReference type="PANTHER" id="PTHR34406:SF1">
    <property type="entry name" value="PROTEIN YCEI"/>
    <property type="match status" value="1"/>
</dbReference>
<dbReference type="PANTHER" id="PTHR34406">
    <property type="entry name" value="PROTEIN YCEI"/>
    <property type="match status" value="1"/>
</dbReference>
<dbReference type="AlphaFoldDB" id="A0A2C9LMZ8"/>
<keyword evidence="1" id="KW-0732">Signal</keyword>
<protein>
    <recommendedName>
        <fullName evidence="2">Lipid/polyisoprenoid-binding YceI-like domain-containing protein</fullName>
    </recommendedName>
</protein>
<evidence type="ECO:0000259" key="2">
    <source>
        <dbReference type="SMART" id="SM00867"/>
    </source>
</evidence>
<feature type="chain" id="PRO_5012722615" description="Lipid/polyisoprenoid-binding YceI-like domain-containing protein" evidence="1">
    <location>
        <begin position="25"/>
        <end position="190"/>
    </location>
</feature>
<feature type="domain" description="Lipid/polyisoprenoid-binding YceI-like" evidence="2">
    <location>
        <begin position="26"/>
        <end position="188"/>
    </location>
</feature>
<sequence>MKRYTSLLALTLLALLVATTPAQAIEYDRVDTAKSSIKFVPTLMGSKTEGSFSKFTAQVRFDPDKPASAAAKADVDIRSFDIGYDEATAEALGKNWFDVQQFPTADFTVTKVKALSKDRFELSGNLTIRGKTKALTFPVALTRDTAQTARLDGTVIIKRLDFSLGQGAWAGTGTVANDVTLIIRLALSGK</sequence>
<dbReference type="SUPFAM" id="SSF101874">
    <property type="entry name" value="YceI-like"/>
    <property type="match status" value="1"/>
</dbReference>
<evidence type="ECO:0000313" key="3">
    <source>
        <dbReference type="EnsemblMetazoa" id="BGLB033009-PA"/>
    </source>
</evidence>
<dbReference type="SMART" id="SM00867">
    <property type="entry name" value="YceI"/>
    <property type="match status" value="1"/>
</dbReference>
<dbReference type="Gene3D" id="2.40.128.110">
    <property type="entry name" value="Lipid/polyisoprenoid-binding, YceI-like"/>
    <property type="match status" value="1"/>
</dbReference>
<dbReference type="EnsemblMetazoa" id="BGLB033009-RA">
    <property type="protein sequence ID" value="BGLB033009-PA"/>
    <property type="gene ID" value="BGLB033009"/>
</dbReference>
<accession>A0A2C9LMZ8</accession>
<dbReference type="VEuPathDB" id="VectorBase:BGLB033009"/>
<gene>
    <name evidence="3" type="primary">106073972</name>
</gene>
<dbReference type="Proteomes" id="UP000076420">
    <property type="component" value="Unassembled WGS sequence"/>
</dbReference>
<evidence type="ECO:0000256" key="1">
    <source>
        <dbReference type="SAM" id="SignalP"/>
    </source>
</evidence>
<dbReference type="KEGG" id="bgt:106073972"/>